<evidence type="ECO:0000313" key="1">
    <source>
        <dbReference type="EnsemblPlants" id="TraesCS1B02G324100.1"/>
    </source>
</evidence>
<evidence type="ECO:0000313" key="2">
    <source>
        <dbReference type="Proteomes" id="UP000019116"/>
    </source>
</evidence>
<keyword evidence="2" id="KW-1185">Reference proteome</keyword>
<gene>
    <name evidence="1" type="primary">LOC123094897</name>
</gene>
<dbReference type="AlphaFoldDB" id="A0A3B5Z0V7"/>
<dbReference type="Gramene" id="TraesSTA1B03G00341630.1">
    <property type="protein sequence ID" value="TraesSTA1B03G00341630.1"/>
    <property type="gene ID" value="TraesSTA1B03G00341630"/>
</dbReference>
<reference evidence="1" key="2">
    <citation type="submission" date="2018-10" db="UniProtKB">
        <authorList>
            <consortium name="EnsemblPlants"/>
        </authorList>
    </citation>
    <scope>IDENTIFICATION</scope>
</reference>
<sequence>MILRVRRNFFEITTFPNTSSIAKQVKKKGKHPTLNFNHRSRSNSDENLIVYIPRRPMLDTVCEIIGLKVQGYTCWYVDEGMIQASILITLPRQKDSFRESSITYEGEAANIEDEAMEKASQMALECIYADYNISINDHNYYVLEVTKERLFTAREKAQTKQWQFNMARQQVSTQQNEFARQTMILTKICNGFFDILPLRMYPQRLDSDDPIITYTGAHPPVGRMQELEKSLYHFITGTNPAGGYTMMI</sequence>
<name>A0A3B5Z0V7_WHEAT</name>
<reference evidence="1" key="1">
    <citation type="submission" date="2018-08" db="EMBL/GenBank/DDBJ databases">
        <authorList>
            <person name="Rossello M."/>
        </authorList>
    </citation>
    <scope>NUCLEOTIDE SEQUENCE [LARGE SCALE GENOMIC DNA]</scope>
    <source>
        <strain evidence="1">cv. Chinese Spring</strain>
    </source>
</reference>
<dbReference type="Gramene" id="TraesCLE_scaffold_133198_01G000100.1">
    <property type="protein sequence ID" value="TraesCLE_scaffold_133198_01G000100.1"/>
    <property type="gene ID" value="TraesCLE_scaffold_133198_01G000100"/>
</dbReference>
<accession>A0A3B5Z0V7</accession>
<dbReference type="Gramene" id="TraesJUL1B03G00342930.1">
    <property type="protein sequence ID" value="TraesJUL1B03G00342930.1"/>
    <property type="gene ID" value="TraesJUL1B03G00342930"/>
</dbReference>
<dbReference type="STRING" id="4565.A0A3B5Z0V7"/>
<dbReference type="SMR" id="A0A3B5Z0V7"/>
<dbReference type="Gramene" id="TraesROB_scaffold_088642_01G000100.1">
    <property type="protein sequence ID" value="TraesROB_scaffold_088642_01G000100.1"/>
    <property type="gene ID" value="TraesROB_scaffold_088642_01G000100"/>
</dbReference>
<dbReference type="GeneID" id="123094897"/>
<dbReference type="Gramene" id="TraesCS1B03G0889100.1">
    <property type="protein sequence ID" value="TraesCS1B03G0889100.1.CDS"/>
    <property type="gene ID" value="TraesCS1B03G0889100"/>
</dbReference>
<dbReference type="RefSeq" id="XP_044372704.1">
    <property type="nucleotide sequence ID" value="XM_044516769.1"/>
</dbReference>
<organism evidence="1">
    <name type="scientific">Triticum aestivum</name>
    <name type="common">Wheat</name>
    <dbReference type="NCBI Taxonomy" id="4565"/>
    <lineage>
        <taxon>Eukaryota</taxon>
        <taxon>Viridiplantae</taxon>
        <taxon>Streptophyta</taxon>
        <taxon>Embryophyta</taxon>
        <taxon>Tracheophyta</taxon>
        <taxon>Spermatophyta</taxon>
        <taxon>Magnoliopsida</taxon>
        <taxon>Liliopsida</taxon>
        <taxon>Poales</taxon>
        <taxon>Poaceae</taxon>
        <taxon>BOP clade</taxon>
        <taxon>Pooideae</taxon>
        <taxon>Triticodae</taxon>
        <taxon>Triticeae</taxon>
        <taxon>Triticinae</taxon>
        <taxon>Triticum</taxon>
    </lineage>
</organism>
<dbReference type="Gramene" id="TraesWEE_scaffold_002299_01G000700.1">
    <property type="protein sequence ID" value="TraesWEE_scaffold_002299_01G000700.1"/>
    <property type="gene ID" value="TraesWEE_scaffold_002299_01G000700"/>
</dbReference>
<dbReference type="Gramene" id="TraesCS1B02G324100.1">
    <property type="protein sequence ID" value="TraesCS1B02G324100.1"/>
    <property type="gene ID" value="TraesCS1B02G324100"/>
</dbReference>
<dbReference type="EnsemblPlants" id="TraesCS1B02G324100.1">
    <property type="protein sequence ID" value="TraesCS1B02G324100.1"/>
    <property type="gene ID" value="TraesCS1B02G324100"/>
</dbReference>
<dbReference type="Proteomes" id="UP000019116">
    <property type="component" value="Chromosome 1B"/>
</dbReference>
<proteinExistence type="predicted"/>
<protein>
    <submittedName>
        <fullName evidence="1">Uncharacterized protein</fullName>
    </submittedName>
</protein>
<dbReference type="Gramene" id="TraesNOR1B03G00346550.1">
    <property type="protein sequence ID" value="TraesNOR1B03G00346550.1"/>
    <property type="gene ID" value="TraesNOR1B03G00346550"/>
</dbReference>